<gene>
    <name evidence="3" type="ORF">BCR41DRAFT_348486</name>
</gene>
<dbReference type="Gene3D" id="1.20.1050.10">
    <property type="match status" value="1"/>
</dbReference>
<dbReference type="AlphaFoldDB" id="A0A1Y2GUM6"/>
<dbReference type="InterPro" id="IPR004046">
    <property type="entry name" value="GST_C"/>
</dbReference>
<evidence type="ECO:0000259" key="2">
    <source>
        <dbReference type="PROSITE" id="PS50405"/>
    </source>
</evidence>
<evidence type="ECO:0000313" key="3">
    <source>
        <dbReference type="EMBL" id="ORZ24764.1"/>
    </source>
</evidence>
<dbReference type="Gene3D" id="3.40.30.10">
    <property type="entry name" value="Glutaredoxin"/>
    <property type="match status" value="1"/>
</dbReference>
<dbReference type="Proteomes" id="UP000193648">
    <property type="component" value="Unassembled WGS sequence"/>
</dbReference>
<dbReference type="InterPro" id="IPR004045">
    <property type="entry name" value="Glutathione_S-Trfase_N"/>
</dbReference>
<dbReference type="SFLD" id="SFLDS00019">
    <property type="entry name" value="Glutathione_Transferase_(cytos"/>
    <property type="match status" value="1"/>
</dbReference>
<dbReference type="SUPFAM" id="SSF52833">
    <property type="entry name" value="Thioredoxin-like"/>
    <property type="match status" value="1"/>
</dbReference>
<feature type="domain" description="GST N-terminal" evidence="1">
    <location>
        <begin position="23"/>
        <end position="105"/>
    </location>
</feature>
<name>A0A1Y2GUM6_9FUNG</name>
<reference evidence="3 4" key="1">
    <citation type="submission" date="2016-07" db="EMBL/GenBank/DDBJ databases">
        <title>Pervasive Adenine N6-methylation of Active Genes in Fungi.</title>
        <authorList>
            <consortium name="DOE Joint Genome Institute"/>
            <person name="Mondo S.J."/>
            <person name="Dannebaum R.O."/>
            <person name="Kuo R.C."/>
            <person name="Labutti K."/>
            <person name="Haridas S."/>
            <person name="Kuo A."/>
            <person name="Salamov A."/>
            <person name="Ahrendt S.R."/>
            <person name="Lipzen A."/>
            <person name="Sullivan W."/>
            <person name="Andreopoulos W.B."/>
            <person name="Clum A."/>
            <person name="Lindquist E."/>
            <person name="Daum C."/>
            <person name="Ramamoorthy G.K."/>
            <person name="Gryganskyi A."/>
            <person name="Culley D."/>
            <person name="Magnuson J.K."/>
            <person name="James T.Y."/>
            <person name="O'Malley M.A."/>
            <person name="Stajich J.E."/>
            <person name="Spatafora J.W."/>
            <person name="Visel A."/>
            <person name="Grigoriev I.V."/>
        </authorList>
    </citation>
    <scope>NUCLEOTIDE SEQUENCE [LARGE SCALE GENOMIC DNA]</scope>
    <source>
        <strain evidence="3 4">NRRL 3116</strain>
    </source>
</reference>
<accession>A0A1Y2GUM6</accession>
<dbReference type="InParanoid" id="A0A1Y2GUM6"/>
<dbReference type="GeneID" id="33565155"/>
<comment type="caution">
    <text evidence="3">The sequence shown here is derived from an EMBL/GenBank/DDBJ whole genome shotgun (WGS) entry which is preliminary data.</text>
</comment>
<evidence type="ECO:0000313" key="4">
    <source>
        <dbReference type="Proteomes" id="UP000193648"/>
    </source>
</evidence>
<dbReference type="PROSITE" id="PS50405">
    <property type="entry name" value="GST_CTER"/>
    <property type="match status" value="1"/>
</dbReference>
<dbReference type="InterPro" id="IPR036249">
    <property type="entry name" value="Thioredoxin-like_sf"/>
</dbReference>
<dbReference type="GO" id="GO:0004364">
    <property type="term" value="F:glutathione transferase activity"/>
    <property type="evidence" value="ECO:0007669"/>
    <property type="project" value="TreeGrafter"/>
</dbReference>
<dbReference type="PANTHER" id="PTHR11571">
    <property type="entry name" value="GLUTATHIONE S-TRANSFERASE"/>
    <property type="match status" value="1"/>
</dbReference>
<dbReference type="PROSITE" id="PS50404">
    <property type="entry name" value="GST_NTER"/>
    <property type="match status" value="1"/>
</dbReference>
<dbReference type="InterPro" id="IPR050213">
    <property type="entry name" value="GST_superfamily"/>
</dbReference>
<evidence type="ECO:0000259" key="1">
    <source>
        <dbReference type="PROSITE" id="PS50404"/>
    </source>
</evidence>
<dbReference type="Pfam" id="PF14497">
    <property type="entry name" value="GST_C_3"/>
    <property type="match status" value="1"/>
</dbReference>
<dbReference type="PANTHER" id="PTHR11571:SF150">
    <property type="entry name" value="GLUTATHIONE S-TRANSFERASE"/>
    <property type="match status" value="1"/>
</dbReference>
<dbReference type="EMBL" id="MCFF01000008">
    <property type="protein sequence ID" value="ORZ24764.1"/>
    <property type="molecule type" value="Genomic_DNA"/>
</dbReference>
<feature type="domain" description="GST C-terminal" evidence="2">
    <location>
        <begin position="107"/>
        <end position="243"/>
    </location>
</feature>
<dbReference type="CDD" id="cd03039">
    <property type="entry name" value="GST_N_Sigma_like"/>
    <property type="match status" value="1"/>
</dbReference>
<dbReference type="InterPro" id="IPR010987">
    <property type="entry name" value="Glutathione-S-Trfase_C-like"/>
</dbReference>
<dbReference type="RefSeq" id="XP_021883745.1">
    <property type="nucleotide sequence ID" value="XM_022023311.1"/>
</dbReference>
<organism evidence="3 4">
    <name type="scientific">Lobosporangium transversale</name>
    <dbReference type="NCBI Taxonomy" id="64571"/>
    <lineage>
        <taxon>Eukaryota</taxon>
        <taxon>Fungi</taxon>
        <taxon>Fungi incertae sedis</taxon>
        <taxon>Mucoromycota</taxon>
        <taxon>Mortierellomycotina</taxon>
        <taxon>Mortierellomycetes</taxon>
        <taxon>Mortierellales</taxon>
        <taxon>Mortierellaceae</taxon>
        <taxon>Lobosporangium</taxon>
    </lineage>
</organism>
<dbReference type="InterPro" id="IPR040079">
    <property type="entry name" value="Glutathione_S-Trfase"/>
</dbReference>
<protein>
    <submittedName>
        <fullName evidence="3">Glutathione S-transferase</fullName>
    </submittedName>
</protein>
<keyword evidence="3" id="KW-0808">Transferase</keyword>
<dbReference type="InterPro" id="IPR036282">
    <property type="entry name" value="Glutathione-S-Trfase_C_sf"/>
</dbReference>
<sequence length="247" mass="27847">MVHEFFNPAQAAAFDELSQKKDTTFEVRYFNVHGLATAIRLILAAAGAKFTNIFPGDNWAEEKPKAPFGVMPLLKEISADGKTSLQIAESDSIERYLARKFGFYGSNLFEETAINTFVSQLMDVNSKIFVRYFAVKDDKELQEKNRKELVAGPIANWIKYNEQHLKDNGTNGHFVGNKLSLADFRAYFFICLLEMITAEEGLISPEKTPGILKVKEVIDSDPSIKAWKATEDYKVLSENNARMLGFP</sequence>
<proteinExistence type="predicted"/>
<dbReference type="OrthoDB" id="414243at2759"/>
<keyword evidence="4" id="KW-1185">Reference proteome</keyword>
<dbReference type="STRING" id="64571.A0A1Y2GUM6"/>
<dbReference type="SUPFAM" id="SSF47616">
    <property type="entry name" value="GST C-terminal domain-like"/>
    <property type="match status" value="1"/>
</dbReference>
<dbReference type="GO" id="GO:0006749">
    <property type="term" value="P:glutathione metabolic process"/>
    <property type="evidence" value="ECO:0007669"/>
    <property type="project" value="TreeGrafter"/>
</dbReference>